<sequence length="249" mass="26091">MKILFCTCAALALAPAMVSAATLVTLTDPVGDKLFNVETKVDQTPSSGKTGGKDVFVRSDEHTGDDNDSQDVTWVNGQTYNWTLGYNSTTGILDYTVSDGTGLITSSNDVLIGDLGAVKLVAKALNREDTKRGRGFIFDETNPTGTSVDISVTEANGMAQSVSIFDDLSNSGETGVIFALDSGEPITSLSGTFVFDWDAGAWDKSPNGRLAFLVKGYEATAPVPLPASVLLLGAGIAGLGLARRKRRAA</sequence>
<dbReference type="RefSeq" id="WP_012178755.1">
    <property type="nucleotide sequence ID" value="NC_009952.1"/>
</dbReference>
<name>A8LPW8_DINSH</name>
<feature type="region of interest" description="Disordered" evidence="1">
    <location>
        <begin position="41"/>
        <end position="68"/>
    </location>
</feature>
<reference evidence="6" key="1">
    <citation type="journal article" date="2010" name="ISME J.">
        <title>The complete genome sequence of the algal symbiont Dinoroseobacter shibae: a hitchhiker's guide to life in the sea.</title>
        <authorList>
            <person name="Wagner-Dobler I."/>
            <person name="Ballhausen B."/>
            <person name="Berger M."/>
            <person name="Brinkhoff T."/>
            <person name="Buchholz I."/>
            <person name="Bunk B."/>
            <person name="Cypionka H."/>
            <person name="Daniel R."/>
            <person name="Drepper T."/>
            <person name="Gerdts G."/>
            <person name="Hahnke S."/>
            <person name="Han C."/>
            <person name="Jahn D."/>
            <person name="Kalhoefer D."/>
            <person name="Kiss H."/>
            <person name="Klenk H.P."/>
            <person name="Kyrpides N."/>
            <person name="Liebl W."/>
            <person name="Liesegang H."/>
            <person name="Meincke L."/>
            <person name="Pati A."/>
            <person name="Petersen J."/>
            <person name="Piekarski T."/>
            <person name="Pommerenke C."/>
            <person name="Pradella S."/>
            <person name="Pukall R."/>
            <person name="Rabus R."/>
            <person name="Stackebrandt E."/>
            <person name="Thole S."/>
            <person name="Thompson L."/>
            <person name="Tielen P."/>
            <person name="Tomasch J."/>
            <person name="von Jan M."/>
            <person name="Wanphrut N."/>
            <person name="Wichels A."/>
            <person name="Zech H."/>
            <person name="Simon M."/>
        </authorList>
    </citation>
    <scope>NUCLEOTIDE SEQUENCE [LARGE SCALE GENOMIC DNA]</scope>
    <source>
        <strain evidence="6">DSM 16493 / NCIMB 14021 / DFL 12</strain>
    </source>
</reference>
<dbReference type="HOGENOM" id="CLU_1033876_0_0_5"/>
<evidence type="ECO:0000256" key="2">
    <source>
        <dbReference type="SAM" id="Phobius"/>
    </source>
</evidence>
<dbReference type="KEGG" id="dsh:Dshi_2085"/>
<feature type="domain" description="Ice-binding protein C-terminal" evidence="4">
    <location>
        <begin position="222"/>
        <end position="244"/>
    </location>
</feature>
<dbReference type="InterPro" id="IPR022472">
    <property type="entry name" value="VPLPA-CTERM"/>
</dbReference>
<evidence type="ECO:0000256" key="1">
    <source>
        <dbReference type="SAM" id="MobiDB-lite"/>
    </source>
</evidence>
<keyword evidence="6" id="KW-1185">Reference proteome</keyword>
<dbReference type="InterPro" id="IPR013424">
    <property type="entry name" value="Ice-binding_C"/>
</dbReference>
<keyword evidence="3" id="KW-0732">Signal</keyword>
<dbReference type="NCBIfam" id="TIGR03370">
    <property type="entry name" value="VPLPA-CTERM"/>
    <property type="match status" value="1"/>
</dbReference>
<dbReference type="Proteomes" id="UP000006833">
    <property type="component" value="Chromosome"/>
</dbReference>
<evidence type="ECO:0000256" key="3">
    <source>
        <dbReference type="SAM" id="SignalP"/>
    </source>
</evidence>
<protein>
    <recommendedName>
        <fullName evidence="4">Ice-binding protein C-terminal domain-containing protein</fullName>
    </recommendedName>
</protein>
<feature type="signal peptide" evidence="3">
    <location>
        <begin position="1"/>
        <end position="20"/>
    </location>
</feature>
<keyword evidence="2" id="KW-1133">Transmembrane helix</keyword>
<dbReference type="Pfam" id="PF07589">
    <property type="entry name" value="PEP-CTERM"/>
    <property type="match status" value="1"/>
</dbReference>
<keyword evidence="2" id="KW-0472">Membrane</keyword>
<feature type="transmembrane region" description="Helical" evidence="2">
    <location>
        <begin position="223"/>
        <end position="242"/>
    </location>
</feature>
<evidence type="ECO:0000313" key="6">
    <source>
        <dbReference type="Proteomes" id="UP000006833"/>
    </source>
</evidence>
<dbReference type="eggNOG" id="ENOG502ZPB5">
    <property type="taxonomic scope" value="Bacteria"/>
</dbReference>
<dbReference type="AlphaFoldDB" id="A8LPW8"/>
<proteinExistence type="predicted"/>
<gene>
    <name evidence="5" type="ordered locus">Dshi_2085</name>
</gene>
<accession>A8LPW8</accession>
<keyword evidence="2" id="KW-0812">Transmembrane</keyword>
<evidence type="ECO:0000259" key="4">
    <source>
        <dbReference type="Pfam" id="PF07589"/>
    </source>
</evidence>
<evidence type="ECO:0000313" key="5">
    <source>
        <dbReference type="EMBL" id="ABV93822.1"/>
    </source>
</evidence>
<feature type="chain" id="PRO_5002726165" description="Ice-binding protein C-terminal domain-containing protein" evidence="3">
    <location>
        <begin position="21"/>
        <end position="249"/>
    </location>
</feature>
<organism evidence="5 6">
    <name type="scientific">Dinoroseobacter shibae (strain DSM 16493 / NCIMB 14021 / DFL 12)</name>
    <dbReference type="NCBI Taxonomy" id="398580"/>
    <lineage>
        <taxon>Bacteria</taxon>
        <taxon>Pseudomonadati</taxon>
        <taxon>Pseudomonadota</taxon>
        <taxon>Alphaproteobacteria</taxon>
        <taxon>Rhodobacterales</taxon>
        <taxon>Roseobacteraceae</taxon>
        <taxon>Dinoroseobacter</taxon>
    </lineage>
</organism>
<feature type="compositionally biased region" description="Basic and acidic residues" evidence="1">
    <location>
        <begin position="51"/>
        <end position="65"/>
    </location>
</feature>
<dbReference type="EMBL" id="CP000830">
    <property type="protein sequence ID" value="ABV93822.1"/>
    <property type="molecule type" value="Genomic_DNA"/>
</dbReference>